<comment type="caution">
    <text evidence="1">The sequence shown here is derived from an EMBL/GenBank/DDBJ whole genome shotgun (WGS) entry which is preliminary data.</text>
</comment>
<name>A0AA40DZ64_9PEZI</name>
<keyword evidence="2" id="KW-1185">Reference proteome</keyword>
<organism evidence="1 2">
    <name type="scientific">Lasiosphaeria miniovina</name>
    <dbReference type="NCBI Taxonomy" id="1954250"/>
    <lineage>
        <taxon>Eukaryota</taxon>
        <taxon>Fungi</taxon>
        <taxon>Dikarya</taxon>
        <taxon>Ascomycota</taxon>
        <taxon>Pezizomycotina</taxon>
        <taxon>Sordariomycetes</taxon>
        <taxon>Sordariomycetidae</taxon>
        <taxon>Sordariales</taxon>
        <taxon>Lasiosphaeriaceae</taxon>
        <taxon>Lasiosphaeria</taxon>
    </lineage>
</organism>
<proteinExistence type="predicted"/>
<dbReference type="RefSeq" id="XP_060297863.1">
    <property type="nucleotide sequence ID" value="XM_060445101.1"/>
</dbReference>
<dbReference type="AlphaFoldDB" id="A0AA40DZ64"/>
<evidence type="ECO:0000313" key="2">
    <source>
        <dbReference type="Proteomes" id="UP001172101"/>
    </source>
</evidence>
<dbReference type="EMBL" id="JAUIRO010000003">
    <property type="protein sequence ID" value="KAK0721939.1"/>
    <property type="molecule type" value="Genomic_DNA"/>
</dbReference>
<accession>A0AA40DZ64</accession>
<sequence length="158" mass="17308">MAITDAEGKLKNAVEMVEDNTKPNINKREEQGLKEVVKFGFGIKHNLGGVHYERHLSTNYTNEGCGTTEFRRQGYAHDYNTAVSWSPEFPGWLQAQLKANKGKAPSELSPADLARVNKIKADNLLGKPGFQIPSSPDTPVRETVANILVSSSLPGSEN</sequence>
<gene>
    <name evidence="1" type="ORF">B0T26DRAFT_749407</name>
</gene>
<reference evidence="1" key="1">
    <citation type="submission" date="2023-06" db="EMBL/GenBank/DDBJ databases">
        <title>Genome-scale phylogeny and comparative genomics of the fungal order Sordariales.</title>
        <authorList>
            <consortium name="Lawrence Berkeley National Laboratory"/>
            <person name="Hensen N."/>
            <person name="Bonometti L."/>
            <person name="Westerberg I."/>
            <person name="Brannstrom I.O."/>
            <person name="Guillou S."/>
            <person name="Cros-Aarteil S."/>
            <person name="Calhoun S."/>
            <person name="Haridas S."/>
            <person name="Kuo A."/>
            <person name="Mondo S."/>
            <person name="Pangilinan J."/>
            <person name="Riley R."/>
            <person name="LaButti K."/>
            <person name="Andreopoulos B."/>
            <person name="Lipzen A."/>
            <person name="Chen C."/>
            <person name="Yanf M."/>
            <person name="Daum C."/>
            <person name="Ng V."/>
            <person name="Clum A."/>
            <person name="Steindorff A."/>
            <person name="Ohm R."/>
            <person name="Martin F."/>
            <person name="Silar P."/>
            <person name="Natvig D."/>
            <person name="Lalanne C."/>
            <person name="Gautier V."/>
            <person name="Ament-velasquez S.L."/>
            <person name="Kruys A."/>
            <person name="Hutchinson M.I."/>
            <person name="Powell A.J."/>
            <person name="Barry K."/>
            <person name="Miller A.N."/>
            <person name="Grigoriev I.V."/>
            <person name="Debuchy R."/>
            <person name="Gladieux P."/>
            <person name="Thoren M.H."/>
            <person name="Johannesson H."/>
        </authorList>
    </citation>
    <scope>NUCLEOTIDE SEQUENCE</scope>
    <source>
        <strain evidence="1">SMH2392-1A</strain>
    </source>
</reference>
<evidence type="ECO:0000313" key="1">
    <source>
        <dbReference type="EMBL" id="KAK0721939.1"/>
    </source>
</evidence>
<dbReference type="GeneID" id="85328371"/>
<protein>
    <submittedName>
        <fullName evidence="1">Uncharacterized protein</fullName>
    </submittedName>
</protein>
<dbReference type="Proteomes" id="UP001172101">
    <property type="component" value="Unassembled WGS sequence"/>
</dbReference>